<dbReference type="EMBL" id="JARYGX010000010">
    <property type="protein sequence ID" value="MDH7452393.1"/>
    <property type="molecule type" value="Genomic_DNA"/>
</dbReference>
<keyword evidence="2" id="KW-1133">Transmembrane helix</keyword>
<protein>
    <recommendedName>
        <fullName evidence="5">DUF2029 domain-containing protein</fullName>
    </recommendedName>
</protein>
<proteinExistence type="predicted"/>
<feature type="transmembrane region" description="Helical" evidence="2">
    <location>
        <begin position="425"/>
        <end position="443"/>
    </location>
</feature>
<feature type="transmembrane region" description="Helical" evidence="2">
    <location>
        <begin position="369"/>
        <end position="388"/>
    </location>
</feature>
<comment type="caution">
    <text evidence="3">The sequence shown here is derived from an EMBL/GenBank/DDBJ whole genome shotgun (WGS) entry which is preliminary data.</text>
</comment>
<feature type="transmembrane region" description="Helical" evidence="2">
    <location>
        <begin position="450"/>
        <end position="467"/>
    </location>
</feature>
<evidence type="ECO:0000313" key="4">
    <source>
        <dbReference type="Proteomes" id="UP001160550"/>
    </source>
</evidence>
<evidence type="ECO:0008006" key="5">
    <source>
        <dbReference type="Google" id="ProtNLM"/>
    </source>
</evidence>
<feature type="compositionally biased region" description="Basic and acidic residues" evidence="1">
    <location>
        <begin position="556"/>
        <end position="567"/>
    </location>
</feature>
<feature type="transmembrane region" description="Helical" evidence="2">
    <location>
        <begin position="305"/>
        <end position="327"/>
    </location>
</feature>
<feature type="transmembrane region" description="Helical" evidence="2">
    <location>
        <begin position="265"/>
        <end position="298"/>
    </location>
</feature>
<sequence length="567" mass="61522">MGVHKARPVTTGGGEAPQRLTLLWGATLLLALAAPLALWSSRVPGVGELDYLIFYRLLFFNDLTASAAMLGGLALATLIRPVRRIAAHLASAASARPMHAAGVAFVLLAVCALIVYQRFPLAMDEYAPVLQARIFASGELTAQYPVELLDYMVPPGFQGYFVLANPETGHVASAYWPGLALLMTPFALMGAEWLLNPLLGALGLLLLGDLSARASGRPEARGWAMLAALASPQYTVSAISFYAMTGVLTFNLLFVWLLLRPGTKWAFLAGVAGSVALTMHNPLPHALVAAACMPWLIFQPERRRALLAIIAGYLPLAAILGLGWPLLTSELGMRAHGLATDLGFFSGWMQKFRDMLVWPSIEMLRLRSYAAWKMLIWSAPGLLLVAFLARPRTAVLRLFLVGFLVTYIFYFFVPFDQGHGWGFRYIHPAWGFLPVAAGVFAACGGPKARAFVACAIAGGLIATPVFMQQTHRTIASSISLQPEGSKEGHGILLVTYQQHLYTGDLVRNYPSDFPDRIMMLSTGSSDHDAELVASIAPDAELMHADHRGAAWQASEKQIEEQHTRAAE</sequence>
<organism evidence="3 4">
    <name type="scientific">Luteimonas composti</name>
    <dbReference type="NCBI Taxonomy" id="398257"/>
    <lineage>
        <taxon>Bacteria</taxon>
        <taxon>Pseudomonadati</taxon>
        <taxon>Pseudomonadota</taxon>
        <taxon>Gammaproteobacteria</taxon>
        <taxon>Lysobacterales</taxon>
        <taxon>Lysobacteraceae</taxon>
        <taxon>Luteimonas</taxon>
    </lineage>
</organism>
<accession>A0ABT6MP93</accession>
<feature type="region of interest" description="Disordered" evidence="1">
    <location>
        <begin position="548"/>
        <end position="567"/>
    </location>
</feature>
<evidence type="ECO:0000256" key="1">
    <source>
        <dbReference type="SAM" id="MobiDB-lite"/>
    </source>
</evidence>
<feature type="transmembrane region" description="Helical" evidence="2">
    <location>
        <begin position="53"/>
        <end position="79"/>
    </location>
</feature>
<evidence type="ECO:0000313" key="3">
    <source>
        <dbReference type="EMBL" id="MDH7452393.1"/>
    </source>
</evidence>
<feature type="transmembrane region" description="Helical" evidence="2">
    <location>
        <begin position="395"/>
        <end position="413"/>
    </location>
</feature>
<gene>
    <name evidence="3" type="ORF">QF205_04740</name>
</gene>
<feature type="transmembrane region" description="Helical" evidence="2">
    <location>
        <begin position="193"/>
        <end position="212"/>
    </location>
</feature>
<feature type="transmembrane region" description="Helical" evidence="2">
    <location>
        <begin position="233"/>
        <end position="259"/>
    </location>
</feature>
<reference evidence="3" key="2">
    <citation type="submission" date="2023-04" db="EMBL/GenBank/DDBJ databases">
        <authorList>
            <person name="Sun J.-Q."/>
        </authorList>
    </citation>
    <scope>NUCLEOTIDE SEQUENCE</scope>
    <source>
        <strain evidence="3">CC-YY355</strain>
    </source>
</reference>
<dbReference type="Proteomes" id="UP001160550">
    <property type="component" value="Unassembled WGS sequence"/>
</dbReference>
<keyword evidence="2" id="KW-0812">Transmembrane</keyword>
<feature type="transmembrane region" description="Helical" evidence="2">
    <location>
        <begin position="100"/>
        <end position="119"/>
    </location>
</feature>
<name>A0ABT6MP93_9GAMM</name>
<feature type="transmembrane region" description="Helical" evidence="2">
    <location>
        <begin position="21"/>
        <end position="41"/>
    </location>
</feature>
<dbReference type="RefSeq" id="WP_280941595.1">
    <property type="nucleotide sequence ID" value="NZ_JARYGX010000010.1"/>
</dbReference>
<keyword evidence="2" id="KW-0472">Membrane</keyword>
<keyword evidence="4" id="KW-1185">Reference proteome</keyword>
<reference evidence="3" key="1">
    <citation type="journal article" date="2007" name="Int. J. Syst. Evol. Microbiol.">
        <title>Luteimonas composti sp. nov., a moderately thermophilic bacterium isolated from food waste.</title>
        <authorList>
            <person name="Young C.C."/>
            <person name="Kampfer P."/>
            <person name="Chen W.M."/>
            <person name="Yen W.S."/>
            <person name="Arun A.B."/>
            <person name="Lai W.A."/>
            <person name="Shen F.T."/>
            <person name="Rekha P.D."/>
            <person name="Lin K.Y."/>
            <person name="Chou J.H."/>
        </authorList>
    </citation>
    <scope>NUCLEOTIDE SEQUENCE</scope>
    <source>
        <strain evidence="3">CC-YY355</strain>
    </source>
</reference>
<evidence type="ECO:0000256" key="2">
    <source>
        <dbReference type="SAM" id="Phobius"/>
    </source>
</evidence>